<dbReference type="Pfam" id="PF06530">
    <property type="entry name" value="Phage_antitermQ"/>
    <property type="match status" value="1"/>
</dbReference>
<evidence type="ECO:0000256" key="4">
    <source>
        <dbReference type="ARBA" id="ARBA00023163"/>
    </source>
</evidence>
<dbReference type="Proteomes" id="UP000319483">
    <property type="component" value="Unassembled WGS sequence"/>
</dbReference>
<dbReference type="EMBL" id="VMHM01000018">
    <property type="protein sequence ID" value="TSJ93049.1"/>
    <property type="molecule type" value="Genomic_DNA"/>
</dbReference>
<dbReference type="InterPro" id="IPR010534">
    <property type="entry name" value="Phage_933W_GpQ"/>
</dbReference>
<dbReference type="RefSeq" id="WP_086327768.1">
    <property type="nucleotide sequence ID" value="NZ_CAMLAP010000082.1"/>
</dbReference>
<evidence type="ECO:0000313" key="5">
    <source>
        <dbReference type="EMBL" id="TSJ93049.1"/>
    </source>
</evidence>
<reference evidence="5 6" key="1">
    <citation type="submission" date="2019-07" db="EMBL/GenBank/DDBJ databases">
        <title>Gilliamella genomes.</title>
        <authorList>
            <person name="Zheng H."/>
        </authorList>
    </citation>
    <scope>NUCLEOTIDE SEQUENCE [LARGE SCALE GENOMIC DNA]</scope>
    <source>
        <strain evidence="5 6">W8127</strain>
    </source>
</reference>
<evidence type="ECO:0000313" key="6">
    <source>
        <dbReference type="Proteomes" id="UP000319483"/>
    </source>
</evidence>
<gene>
    <name evidence="5" type="ORF">FPQ15_12410</name>
</gene>
<organism evidence="5 6">
    <name type="scientific">Gilliamella apicola</name>
    <dbReference type="NCBI Taxonomy" id="1196095"/>
    <lineage>
        <taxon>Bacteria</taxon>
        <taxon>Pseudomonadati</taxon>
        <taxon>Pseudomonadota</taxon>
        <taxon>Gammaproteobacteria</taxon>
        <taxon>Orbales</taxon>
        <taxon>Orbaceae</taxon>
        <taxon>Gilliamella</taxon>
    </lineage>
</organism>
<keyword evidence="4" id="KW-0804">Transcription</keyword>
<keyword evidence="2" id="KW-0805">Transcription regulation</keyword>
<proteinExistence type="inferred from homology"/>
<dbReference type="GO" id="GO:0060567">
    <property type="term" value="P:negative regulation of termination of DNA-templated transcription"/>
    <property type="evidence" value="ECO:0007669"/>
    <property type="project" value="InterPro"/>
</dbReference>
<comment type="similarity">
    <text evidence="1">Belongs to the phage antitermination Q type 1 family.</text>
</comment>
<name>A0A556RVY0_9GAMM</name>
<accession>A0A556RVY0</accession>
<dbReference type="AlphaFoldDB" id="A0A556RVY0"/>
<sequence length="114" mass="13200">MKETKEILTAWKNTRVLKRIGTEYPSQSAVVTGAARSFDYRQYLTEEEAEIVDKAILNLKEYNLVQWTVLMTYYLKNVSCNAQAKVIGKRPHDIINILNQAESFIGGYIYPFFK</sequence>
<dbReference type="GO" id="GO:0003677">
    <property type="term" value="F:DNA binding"/>
    <property type="evidence" value="ECO:0007669"/>
    <property type="project" value="UniProtKB-KW"/>
</dbReference>
<evidence type="ECO:0000256" key="3">
    <source>
        <dbReference type="ARBA" id="ARBA00023125"/>
    </source>
</evidence>
<protein>
    <submittedName>
        <fullName evidence="5">Uncharacterized protein</fullName>
    </submittedName>
</protein>
<comment type="caution">
    <text evidence="5">The sequence shown here is derived from an EMBL/GenBank/DDBJ whole genome shotgun (WGS) entry which is preliminary data.</text>
</comment>
<keyword evidence="3" id="KW-0238">DNA-binding</keyword>
<evidence type="ECO:0000256" key="2">
    <source>
        <dbReference type="ARBA" id="ARBA00023015"/>
    </source>
</evidence>
<evidence type="ECO:0000256" key="1">
    <source>
        <dbReference type="ARBA" id="ARBA00010234"/>
    </source>
</evidence>